<dbReference type="SUPFAM" id="SSF52922">
    <property type="entry name" value="TK C-terminal domain-like"/>
    <property type="match status" value="1"/>
</dbReference>
<protein>
    <recommendedName>
        <fullName evidence="1">Pyruvate:ferredoxin oxidoreductase core domain-containing protein</fullName>
    </recommendedName>
</protein>
<dbReference type="Gene3D" id="3.40.50.920">
    <property type="match status" value="1"/>
</dbReference>
<dbReference type="Proteomes" id="UP000069850">
    <property type="component" value="Chromosome 1"/>
</dbReference>
<evidence type="ECO:0000259" key="1">
    <source>
        <dbReference type="Pfam" id="PF17147"/>
    </source>
</evidence>
<evidence type="ECO:0000313" key="3">
    <source>
        <dbReference type="Proteomes" id="UP000069850"/>
    </source>
</evidence>
<dbReference type="InterPro" id="IPR033412">
    <property type="entry name" value="PFOR_II"/>
</dbReference>
<evidence type="ECO:0000313" key="2">
    <source>
        <dbReference type="EMBL" id="CVK32910.1"/>
    </source>
</evidence>
<dbReference type="EMBL" id="LT158599">
    <property type="protein sequence ID" value="CVK32910.1"/>
    <property type="molecule type" value="Genomic_DNA"/>
</dbReference>
<dbReference type="InterPro" id="IPR009014">
    <property type="entry name" value="Transketo_C/PFOR_II"/>
</dbReference>
<dbReference type="AlphaFoldDB" id="A0A0X3BLX4"/>
<name>A0A0X3BLX4_9EURY</name>
<dbReference type="KEGG" id="mema:MMAB1_1697"/>
<sequence>MTGPDDYFRFRWDIERSMRDARGVITEVEREFAERFGRSYGPVEEYRCEGADVVVIAMGTLGKEAEVAIDLLRDEGIKAGPCACAGSGPSRTSTLPGGRSW</sequence>
<organism evidence="2 3">
    <name type="scientific">Methanoculleus bourgensis</name>
    <dbReference type="NCBI Taxonomy" id="83986"/>
    <lineage>
        <taxon>Archaea</taxon>
        <taxon>Methanobacteriati</taxon>
        <taxon>Methanobacteriota</taxon>
        <taxon>Stenosarchaea group</taxon>
        <taxon>Methanomicrobia</taxon>
        <taxon>Methanomicrobiales</taxon>
        <taxon>Methanomicrobiaceae</taxon>
        <taxon>Methanoculleus</taxon>
    </lineage>
</organism>
<proteinExistence type="predicted"/>
<dbReference type="Pfam" id="PF17147">
    <property type="entry name" value="PFOR_II"/>
    <property type="match status" value="1"/>
</dbReference>
<gene>
    <name evidence="2" type="ORF">MMAB1_1697</name>
</gene>
<accession>A0A0X3BLX4</accession>
<reference evidence="2 3" key="1">
    <citation type="submission" date="2016-01" db="EMBL/GenBank/DDBJ databases">
        <authorList>
            <person name="Manzoor S."/>
        </authorList>
    </citation>
    <scope>NUCLEOTIDE SEQUENCE [LARGE SCALE GENOMIC DNA]</scope>
    <source>
        <strain evidence="2">Methanoculleus sp MAB1</strain>
    </source>
</reference>
<feature type="domain" description="Pyruvate:ferredoxin oxidoreductase core" evidence="1">
    <location>
        <begin position="51"/>
        <end position="80"/>
    </location>
</feature>